<gene>
    <name evidence="7" type="ORF">HUR95_09980</name>
</gene>
<comment type="catalytic activity">
    <reaction evidence="1">
        <text>L-glutamyl-[protein] + S-adenosyl-L-methionine = [protein]-L-glutamate 5-O-methyl ester + S-adenosyl-L-homocysteine</text>
        <dbReference type="Rhea" id="RHEA:24452"/>
        <dbReference type="Rhea" id="RHEA-COMP:10208"/>
        <dbReference type="Rhea" id="RHEA-COMP:10311"/>
        <dbReference type="ChEBI" id="CHEBI:29973"/>
        <dbReference type="ChEBI" id="CHEBI:57856"/>
        <dbReference type="ChEBI" id="CHEBI:59789"/>
        <dbReference type="ChEBI" id="CHEBI:82795"/>
        <dbReference type="EC" id="2.1.1.80"/>
    </reaction>
</comment>
<dbReference type="Pfam" id="PF01739">
    <property type="entry name" value="CheR"/>
    <property type="match status" value="1"/>
</dbReference>
<dbReference type="Proteomes" id="UP000825179">
    <property type="component" value="Chromosome"/>
</dbReference>
<dbReference type="InterPro" id="IPR022641">
    <property type="entry name" value="CheR_N"/>
</dbReference>
<evidence type="ECO:0000256" key="1">
    <source>
        <dbReference type="ARBA" id="ARBA00001541"/>
    </source>
</evidence>
<dbReference type="InterPro" id="IPR036804">
    <property type="entry name" value="CheR_N_sf"/>
</dbReference>
<evidence type="ECO:0000313" key="7">
    <source>
        <dbReference type="EMBL" id="QZT32714.1"/>
    </source>
</evidence>
<dbReference type="InterPro" id="IPR000780">
    <property type="entry name" value="CheR_MeTrfase"/>
</dbReference>
<dbReference type="EC" id="2.1.1.80" evidence="2"/>
<accession>A0A8X8I831</accession>
<keyword evidence="4" id="KW-0808">Transferase</keyword>
<evidence type="ECO:0000313" key="8">
    <source>
        <dbReference type="Proteomes" id="UP000825179"/>
    </source>
</evidence>
<organism evidence="7 8">
    <name type="scientific">Caldalkalibacillus thermarum (strain TA2.A1)</name>
    <dbReference type="NCBI Taxonomy" id="986075"/>
    <lineage>
        <taxon>Bacteria</taxon>
        <taxon>Bacillati</taxon>
        <taxon>Bacillota</taxon>
        <taxon>Bacilli</taxon>
        <taxon>Bacillales</taxon>
        <taxon>Bacillaceae</taxon>
        <taxon>Caldalkalibacillus</taxon>
    </lineage>
</organism>
<dbReference type="Gene3D" id="3.40.50.150">
    <property type="entry name" value="Vaccinia Virus protein VP39"/>
    <property type="match status" value="1"/>
</dbReference>
<evidence type="ECO:0000256" key="4">
    <source>
        <dbReference type="ARBA" id="ARBA00022679"/>
    </source>
</evidence>
<dbReference type="InterPro" id="IPR029063">
    <property type="entry name" value="SAM-dependent_MTases_sf"/>
</dbReference>
<dbReference type="EMBL" id="CP082237">
    <property type="protein sequence ID" value="QZT32714.1"/>
    <property type="molecule type" value="Genomic_DNA"/>
</dbReference>
<evidence type="ECO:0000259" key="6">
    <source>
        <dbReference type="PROSITE" id="PS50123"/>
    </source>
</evidence>
<protein>
    <recommendedName>
        <fullName evidence="2">protein-glutamate O-methyltransferase</fullName>
        <ecNumber evidence="2">2.1.1.80</ecNumber>
    </recommendedName>
</protein>
<reference evidence="7 8" key="1">
    <citation type="journal article" date="2020" name="Extremophiles">
        <title>Genomic analysis of Caldalkalibacillus thermarum TA2.A1 reveals aerobic alkaliphilic metabolism and evolutionary hallmarks linking alkaliphilic bacteria and plant life.</title>
        <authorList>
            <person name="de Jong S.I."/>
            <person name="van den Broek M.A."/>
            <person name="Merkel A.Y."/>
            <person name="de la Torre Cortes P."/>
            <person name="Kalamorz F."/>
            <person name="Cook G.M."/>
            <person name="van Loosdrecht M.C.M."/>
            <person name="McMillan D.G.G."/>
        </authorList>
    </citation>
    <scope>NUCLEOTIDE SEQUENCE [LARGE SCALE GENOMIC DNA]</scope>
    <source>
        <strain evidence="7 8">TA2.A1</strain>
    </source>
</reference>
<keyword evidence="5" id="KW-0949">S-adenosyl-L-methionine</keyword>
<feature type="domain" description="CheR-type methyltransferase" evidence="6">
    <location>
        <begin position="28"/>
        <end position="292"/>
    </location>
</feature>
<sequence>MDIRNKRVEAKLYVQALVQGFFSICHFPGERGYGVGDKDFEWFVKQFKQKTGVDLSLYKEPQMKRRLTTLRDKKGFDSFTRFFKAMEKDPQLVNDCLDRLTINVSEFFRNPNRWRVLEQKILPRLLQEGRPLKMWSAACSTGEEPYTLVMLLDQMLPAKKFQVLATDIDEVALSKARQGIYPARAVKEVPAPYLKTYFRQLNGLYYLSDEIKNRVLFKRQNLLSDPFGTGFDLIMCRNVMIYFTDEAKDLLYQKFSKALNQGGVLFVGSTEQIFHPEKYRFETEDTFFYRKI</sequence>
<evidence type="ECO:0000256" key="5">
    <source>
        <dbReference type="ARBA" id="ARBA00022691"/>
    </source>
</evidence>
<dbReference type="InterPro" id="IPR022642">
    <property type="entry name" value="CheR_C"/>
</dbReference>
<dbReference type="OrthoDB" id="9816309at2"/>
<dbReference type="GO" id="GO:0032259">
    <property type="term" value="P:methylation"/>
    <property type="evidence" value="ECO:0007669"/>
    <property type="project" value="UniProtKB-KW"/>
</dbReference>
<dbReference type="PROSITE" id="PS50123">
    <property type="entry name" value="CHER"/>
    <property type="match status" value="1"/>
</dbReference>
<evidence type="ECO:0000256" key="3">
    <source>
        <dbReference type="ARBA" id="ARBA00022603"/>
    </source>
</evidence>
<dbReference type="SUPFAM" id="SSF53335">
    <property type="entry name" value="S-adenosyl-L-methionine-dependent methyltransferases"/>
    <property type="match status" value="1"/>
</dbReference>
<dbReference type="InterPro" id="IPR050903">
    <property type="entry name" value="Bact_Chemotaxis_MeTrfase"/>
</dbReference>
<dbReference type="AlphaFoldDB" id="A0A8X8I831"/>
<dbReference type="SUPFAM" id="SSF47757">
    <property type="entry name" value="Chemotaxis receptor methyltransferase CheR, N-terminal domain"/>
    <property type="match status" value="1"/>
</dbReference>
<name>A0A8X8I831_CALTT</name>
<proteinExistence type="predicted"/>
<dbReference type="Pfam" id="PF03705">
    <property type="entry name" value="CheR_N"/>
    <property type="match status" value="1"/>
</dbReference>
<dbReference type="SMART" id="SM00138">
    <property type="entry name" value="MeTrc"/>
    <property type="match status" value="1"/>
</dbReference>
<dbReference type="PANTHER" id="PTHR24422:SF19">
    <property type="entry name" value="CHEMOTAXIS PROTEIN METHYLTRANSFERASE"/>
    <property type="match status" value="1"/>
</dbReference>
<evidence type="ECO:0000256" key="2">
    <source>
        <dbReference type="ARBA" id="ARBA00012534"/>
    </source>
</evidence>
<dbReference type="PANTHER" id="PTHR24422">
    <property type="entry name" value="CHEMOTAXIS PROTEIN METHYLTRANSFERASE"/>
    <property type="match status" value="1"/>
</dbReference>
<dbReference type="Gene3D" id="1.10.155.10">
    <property type="entry name" value="Chemotaxis receptor methyltransferase CheR, N-terminal domain"/>
    <property type="match status" value="1"/>
</dbReference>
<keyword evidence="3" id="KW-0489">Methyltransferase</keyword>
<dbReference type="KEGG" id="cthu:HUR95_09980"/>
<dbReference type="PRINTS" id="PR00996">
    <property type="entry name" value="CHERMTFRASE"/>
</dbReference>
<dbReference type="GO" id="GO:0008983">
    <property type="term" value="F:protein-glutamate O-methyltransferase activity"/>
    <property type="evidence" value="ECO:0007669"/>
    <property type="project" value="UniProtKB-EC"/>
</dbReference>
<keyword evidence="8" id="KW-1185">Reference proteome</keyword>